<dbReference type="OrthoDB" id="6065087at2"/>
<dbReference type="EMBL" id="PTRC01000051">
    <property type="protein sequence ID" value="PQA71722.1"/>
    <property type="molecule type" value="Genomic_DNA"/>
</dbReference>
<keyword evidence="2" id="KW-1185">Reference proteome</keyword>
<reference evidence="1 2" key="1">
    <citation type="submission" date="2018-02" db="EMBL/GenBank/DDBJ databases">
        <title>Draft genome sequence of Ochrobactrum oryzae found in Brazil.</title>
        <authorList>
            <person name="Cerdeira L."/>
            <person name="Andrade F."/>
            <person name="Zacariotto T."/>
            <person name="Barbosa B."/>
            <person name="Santos S."/>
            <person name="Cassetari V."/>
            <person name="Lincopan N."/>
        </authorList>
    </citation>
    <scope>NUCLEOTIDE SEQUENCE [LARGE SCALE GENOMIC DNA]</scope>
    <source>
        <strain evidence="1 2">OA447</strain>
    </source>
</reference>
<name>A0A2S7IUP9_9HYPH</name>
<accession>A0A2S7IUP9</accession>
<gene>
    <name evidence="1" type="ORF">C3731_20695</name>
</gene>
<sequence>MTLSAFPDMAGIVLKHGLTSTFRDGFAPLVSNMKAVKLAGAEVKAAGTALDMILDSRAMSIAEIGDQFGRGTKFERAIKSAGTRFGVVSLMAPWNAAMKQFSGMVVMTNLLRASEKVAKGQASPKEIRKLAGAGINADLAERITKQFSKYGETQDGVFLAKAADWDDQLAKEAFRAAVVRDVDRIIVTPGQDKPLWMSTELGKTVGQFKSFNVSAMQRIALSALQQRDAETLAGVMTSLSLGAMTYVAKQAVAGKEISDDPAVWATNAFDWSGLAGWMMEVNGIAEKASRGRVGLSALTGEQMSRFQSRNVVGAFLGPTPDAVADIFQVTGSMFAGDTTKSDLHKMRQLLPFQNLFYIRGLLNQVEDATGDATNLPETRKN</sequence>
<proteinExistence type="predicted"/>
<evidence type="ECO:0000313" key="1">
    <source>
        <dbReference type="EMBL" id="PQA71722.1"/>
    </source>
</evidence>
<protein>
    <submittedName>
        <fullName evidence="1">Uncharacterized protein</fullName>
    </submittedName>
</protein>
<dbReference type="AlphaFoldDB" id="A0A2S7IUP9"/>
<dbReference type="Proteomes" id="UP000238493">
    <property type="component" value="Unassembled WGS sequence"/>
</dbReference>
<evidence type="ECO:0000313" key="2">
    <source>
        <dbReference type="Proteomes" id="UP000238493"/>
    </source>
</evidence>
<organism evidence="1 2">
    <name type="scientific">Brucella oryzae</name>
    <dbReference type="NCBI Taxonomy" id="335286"/>
    <lineage>
        <taxon>Bacteria</taxon>
        <taxon>Pseudomonadati</taxon>
        <taxon>Pseudomonadota</taxon>
        <taxon>Alphaproteobacteria</taxon>
        <taxon>Hyphomicrobiales</taxon>
        <taxon>Brucellaceae</taxon>
        <taxon>Brucella/Ochrobactrum group</taxon>
        <taxon>Brucella</taxon>
    </lineage>
</organism>
<comment type="caution">
    <text evidence="1">The sequence shown here is derived from an EMBL/GenBank/DDBJ whole genome shotgun (WGS) entry which is preliminary data.</text>
</comment>